<reference evidence="3" key="4">
    <citation type="submission" date="2016-11" db="EMBL/GenBank/DDBJ databases">
        <authorList>
            <person name="Varghese N."/>
            <person name="Submissions S."/>
        </authorList>
    </citation>
    <scope>NUCLEOTIDE SEQUENCE</scope>
    <source>
        <strain evidence="3">DSM 1682</strain>
    </source>
</reference>
<organism evidence="3 5">
    <name type="scientific">Anaerotignum propionicum DSM 1682</name>
    <dbReference type="NCBI Taxonomy" id="991789"/>
    <lineage>
        <taxon>Bacteria</taxon>
        <taxon>Bacillati</taxon>
        <taxon>Bacillota</taxon>
        <taxon>Clostridia</taxon>
        <taxon>Lachnospirales</taxon>
        <taxon>Anaerotignaceae</taxon>
        <taxon>Anaerotignum</taxon>
    </lineage>
</organism>
<dbReference type="KEGG" id="cpro:CPRO_23170"/>
<sequence>MAYHYDGYLTFGTKVDESGFEKGVTDLKNLANLSAKAVSASFLGSAGNLSLFATAVNTGLEKITEKALSIENSAKNGVTRSAFELEKTMSGVEKAVVAISEESMQKAKNRAVSYKELGSLYLKSMKAGMEEEASTAISRMEWKIDANVNAFAEANKKAAPAYRKAAKELMAVYKEAINSGANEAYKLVATRIENITEVAQKQYDALINERQRMEKKLSDYGDLFAFDERGVVQLEKIDRQIEGLERYAQILDKLQEKGISQGLFDEVLGMSVEDGMAFGEELLSKSDSFFEEYSKTWDEKQDLVREIAAKFYEKELKALDEDFSGELEKALNDIPIICQVVGVDAMEGVVNGMESRRAEAVATARSIADAIIAELKRATETASPSKRAAREVGKPITQGVIKGMKDAYDPQELLVYTDRMLADIGQAQSKASQSVLQKNTSNVWNSSTYNGGDLILKVEKMVNNGKGSVSSLLQEAEFYRKQRVSATGGA</sequence>
<evidence type="ECO:0000313" key="5">
    <source>
        <dbReference type="Proteomes" id="UP000184204"/>
    </source>
</evidence>
<dbReference type="OrthoDB" id="28713at2"/>
<evidence type="ECO:0000256" key="1">
    <source>
        <dbReference type="SAM" id="Coils"/>
    </source>
</evidence>
<evidence type="ECO:0000313" key="4">
    <source>
        <dbReference type="Proteomes" id="UP000068026"/>
    </source>
</evidence>
<dbReference type="EMBL" id="CP014223">
    <property type="protein sequence ID" value="AMJ41884.1"/>
    <property type="molecule type" value="Genomic_DNA"/>
</dbReference>
<reference evidence="5" key="3">
    <citation type="submission" date="2016-11" db="EMBL/GenBank/DDBJ databases">
        <authorList>
            <person name="Jaros S."/>
            <person name="Januszkiewicz K."/>
            <person name="Wedrychowicz H."/>
        </authorList>
    </citation>
    <scope>NUCLEOTIDE SEQUENCE [LARGE SCALE GENOMIC DNA]</scope>
    <source>
        <strain evidence="5">DSM 1682</strain>
    </source>
</reference>
<gene>
    <name evidence="2" type="ORF">CPRO_23170</name>
    <name evidence="3" type="ORF">SAMN02745151_02340</name>
</gene>
<dbReference type="RefSeq" id="WP_066051818.1">
    <property type="nucleotide sequence ID" value="NZ_CP014223.1"/>
</dbReference>
<keyword evidence="4" id="KW-1185">Reference proteome</keyword>
<accession>A0A0X8VDM9</accession>
<dbReference type="Proteomes" id="UP000184204">
    <property type="component" value="Unassembled WGS sequence"/>
</dbReference>
<keyword evidence="1" id="KW-0175">Coiled coil</keyword>
<reference evidence="2 4" key="1">
    <citation type="journal article" date="2016" name="Genome Announc.">
        <title>Complete Genome Sequence of the Amino Acid-Fermenting Clostridium propionicum X2 (DSM 1682).</title>
        <authorList>
            <person name="Poehlein A."/>
            <person name="Schlien K."/>
            <person name="Chowdhury N.P."/>
            <person name="Gottschalk G."/>
            <person name="Buckel W."/>
            <person name="Daniel R."/>
        </authorList>
    </citation>
    <scope>NUCLEOTIDE SEQUENCE [LARGE SCALE GENOMIC DNA]</scope>
    <source>
        <strain evidence="2 4">X2</strain>
    </source>
</reference>
<dbReference type="EMBL" id="FQUA01000011">
    <property type="protein sequence ID" value="SHE95763.1"/>
    <property type="molecule type" value="Genomic_DNA"/>
</dbReference>
<feature type="coiled-coil region" evidence="1">
    <location>
        <begin position="196"/>
        <end position="257"/>
    </location>
</feature>
<reference evidence="4" key="2">
    <citation type="submission" date="2016-01" db="EMBL/GenBank/DDBJ databases">
        <authorList>
            <person name="Poehlein A."/>
            <person name="Schlien K."/>
            <person name="Gottschalk G."/>
            <person name="Buckel W."/>
            <person name="Daniel R."/>
        </authorList>
    </citation>
    <scope>NUCLEOTIDE SEQUENCE [LARGE SCALE GENOMIC DNA]</scope>
    <source>
        <strain evidence="4">X2</strain>
    </source>
</reference>
<dbReference type="Proteomes" id="UP000068026">
    <property type="component" value="Chromosome"/>
</dbReference>
<dbReference type="AlphaFoldDB" id="A0A0X8VDM9"/>
<evidence type="ECO:0000313" key="3">
    <source>
        <dbReference type="EMBL" id="SHE95763.1"/>
    </source>
</evidence>
<name>A0A0X8VDM9_ANAPI</name>
<proteinExistence type="predicted"/>
<protein>
    <submittedName>
        <fullName evidence="3">Uncharacterized protein</fullName>
    </submittedName>
</protein>
<evidence type="ECO:0000313" key="2">
    <source>
        <dbReference type="EMBL" id="AMJ41884.1"/>
    </source>
</evidence>